<dbReference type="RefSeq" id="XP_005777594.1">
    <property type="nucleotide sequence ID" value="XM_005777537.1"/>
</dbReference>
<dbReference type="EnsemblProtists" id="EOD25165">
    <property type="protein sequence ID" value="EOD25165"/>
    <property type="gene ID" value="EMIHUDRAFT_354267"/>
</dbReference>
<keyword evidence="3" id="KW-0862">Zinc</keyword>
<name>A0A0D3JNT0_EMIH1</name>
<reference evidence="6" key="2">
    <citation type="submission" date="2024-10" db="UniProtKB">
        <authorList>
            <consortium name="EnsemblProtists"/>
        </authorList>
    </citation>
    <scope>IDENTIFICATION</scope>
</reference>
<organism evidence="6 7">
    <name type="scientific">Emiliania huxleyi (strain CCMP1516)</name>
    <dbReference type="NCBI Taxonomy" id="280463"/>
    <lineage>
        <taxon>Eukaryota</taxon>
        <taxon>Haptista</taxon>
        <taxon>Haptophyta</taxon>
        <taxon>Prymnesiophyceae</taxon>
        <taxon>Isochrysidales</taxon>
        <taxon>Noelaerhabdaceae</taxon>
        <taxon>Emiliania</taxon>
    </lineage>
</organism>
<evidence type="ECO:0000259" key="5">
    <source>
        <dbReference type="PROSITE" id="PS50865"/>
    </source>
</evidence>
<dbReference type="KEGG" id="ehx:EMIHUDRAFT_354267"/>
<dbReference type="Gene3D" id="6.10.140.2220">
    <property type="match status" value="1"/>
</dbReference>
<dbReference type="Proteomes" id="UP000013827">
    <property type="component" value="Unassembled WGS sequence"/>
</dbReference>
<evidence type="ECO:0000256" key="1">
    <source>
        <dbReference type="ARBA" id="ARBA00022723"/>
    </source>
</evidence>
<reference evidence="7" key="1">
    <citation type="journal article" date="2013" name="Nature">
        <title>Pan genome of the phytoplankton Emiliania underpins its global distribution.</title>
        <authorList>
            <person name="Read B.A."/>
            <person name="Kegel J."/>
            <person name="Klute M.J."/>
            <person name="Kuo A."/>
            <person name="Lefebvre S.C."/>
            <person name="Maumus F."/>
            <person name="Mayer C."/>
            <person name="Miller J."/>
            <person name="Monier A."/>
            <person name="Salamov A."/>
            <person name="Young J."/>
            <person name="Aguilar M."/>
            <person name="Claverie J.M."/>
            <person name="Frickenhaus S."/>
            <person name="Gonzalez K."/>
            <person name="Herman E.K."/>
            <person name="Lin Y.C."/>
            <person name="Napier J."/>
            <person name="Ogata H."/>
            <person name="Sarno A.F."/>
            <person name="Shmutz J."/>
            <person name="Schroeder D."/>
            <person name="de Vargas C."/>
            <person name="Verret F."/>
            <person name="von Dassow P."/>
            <person name="Valentin K."/>
            <person name="Van de Peer Y."/>
            <person name="Wheeler G."/>
            <person name="Dacks J.B."/>
            <person name="Delwiche C.F."/>
            <person name="Dyhrman S.T."/>
            <person name="Glockner G."/>
            <person name="John U."/>
            <person name="Richards T."/>
            <person name="Worden A.Z."/>
            <person name="Zhang X."/>
            <person name="Grigoriev I.V."/>
            <person name="Allen A.E."/>
            <person name="Bidle K."/>
            <person name="Borodovsky M."/>
            <person name="Bowler C."/>
            <person name="Brownlee C."/>
            <person name="Cock J.M."/>
            <person name="Elias M."/>
            <person name="Gladyshev V.N."/>
            <person name="Groth M."/>
            <person name="Guda C."/>
            <person name="Hadaegh A."/>
            <person name="Iglesias-Rodriguez M.D."/>
            <person name="Jenkins J."/>
            <person name="Jones B.M."/>
            <person name="Lawson T."/>
            <person name="Leese F."/>
            <person name="Lindquist E."/>
            <person name="Lobanov A."/>
            <person name="Lomsadze A."/>
            <person name="Malik S.B."/>
            <person name="Marsh M.E."/>
            <person name="Mackinder L."/>
            <person name="Mock T."/>
            <person name="Mueller-Roeber B."/>
            <person name="Pagarete A."/>
            <person name="Parker M."/>
            <person name="Probert I."/>
            <person name="Quesneville H."/>
            <person name="Raines C."/>
            <person name="Rensing S.A."/>
            <person name="Riano-Pachon D.M."/>
            <person name="Richier S."/>
            <person name="Rokitta S."/>
            <person name="Shiraiwa Y."/>
            <person name="Soanes D.M."/>
            <person name="van der Giezen M."/>
            <person name="Wahlund T.M."/>
            <person name="Williams B."/>
            <person name="Wilson W."/>
            <person name="Wolfe G."/>
            <person name="Wurch L.L."/>
        </authorList>
    </citation>
    <scope>NUCLEOTIDE SEQUENCE</scope>
</reference>
<evidence type="ECO:0000256" key="3">
    <source>
        <dbReference type="ARBA" id="ARBA00022833"/>
    </source>
</evidence>
<dbReference type="Pfam" id="PF01753">
    <property type="entry name" value="zf-MYND"/>
    <property type="match status" value="1"/>
</dbReference>
<evidence type="ECO:0000256" key="2">
    <source>
        <dbReference type="ARBA" id="ARBA00022771"/>
    </source>
</evidence>
<proteinExistence type="predicted"/>
<evidence type="ECO:0000313" key="6">
    <source>
        <dbReference type="EnsemblProtists" id="EOD25165"/>
    </source>
</evidence>
<protein>
    <recommendedName>
        <fullName evidence="5">MYND-type domain-containing protein</fullName>
    </recommendedName>
</protein>
<accession>A0A0D3JNT0</accession>
<feature type="domain" description="MYND-type" evidence="5">
    <location>
        <begin position="153"/>
        <end position="190"/>
    </location>
</feature>
<dbReference type="AlphaFoldDB" id="A0A0D3JNT0"/>
<sequence length="201" mass="21904">MGPHGACDVGAMFATSYMQDLAKLTTAQCTARWPASESRVSMARSRGLTSSDPRSDEAAARLLDALHITPGTLRLEVGAAVKLVGLSDRPELNGRLAKITHVFGSDRRSKIGILVPNVKDELFNDDVKGETTRVRVANVAAIEEEDIRPSHLCVVCGEEAHQRCECKLPGTWVCSKQCQKASWKNHKNVCPLRRPRSGSAK</sequence>
<dbReference type="GO" id="GO:0008270">
    <property type="term" value="F:zinc ion binding"/>
    <property type="evidence" value="ECO:0007669"/>
    <property type="project" value="UniProtKB-KW"/>
</dbReference>
<dbReference type="PaxDb" id="2903-EOD25165"/>
<dbReference type="SUPFAM" id="SSF144232">
    <property type="entry name" value="HIT/MYND zinc finger-like"/>
    <property type="match status" value="1"/>
</dbReference>
<dbReference type="HOGENOM" id="CLU_1362592_0_0_1"/>
<dbReference type="GeneID" id="17270711"/>
<evidence type="ECO:0000313" key="7">
    <source>
        <dbReference type="Proteomes" id="UP000013827"/>
    </source>
</evidence>
<dbReference type="InterPro" id="IPR002893">
    <property type="entry name" value="Znf_MYND"/>
</dbReference>
<keyword evidence="1" id="KW-0479">Metal-binding</keyword>
<evidence type="ECO:0000256" key="4">
    <source>
        <dbReference type="PROSITE-ProRule" id="PRU00134"/>
    </source>
</evidence>
<dbReference type="PROSITE" id="PS50865">
    <property type="entry name" value="ZF_MYND_2"/>
    <property type="match status" value="1"/>
</dbReference>
<keyword evidence="2 4" id="KW-0863">Zinc-finger</keyword>
<keyword evidence="7" id="KW-1185">Reference proteome</keyword>